<accession>A0A9Q1BGJ4</accession>
<dbReference type="InterPro" id="IPR017452">
    <property type="entry name" value="GPCR_Rhodpsn_7TM"/>
</dbReference>
<dbReference type="CDD" id="cd00637">
    <property type="entry name" value="7tm_classA_rhodopsin-like"/>
    <property type="match status" value="1"/>
</dbReference>
<feature type="transmembrane region" description="Helical" evidence="10">
    <location>
        <begin position="18"/>
        <end position="41"/>
    </location>
</feature>
<keyword evidence="6 10" id="KW-0472">Membrane</keyword>
<evidence type="ECO:0000256" key="9">
    <source>
        <dbReference type="RuleBase" id="RU000688"/>
    </source>
</evidence>
<reference evidence="12" key="1">
    <citation type="submission" date="2021-10" db="EMBL/GenBank/DDBJ databases">
        <title>Tropical sea cucumber genome reveals ecological adaptation and Cuvierian tubules defense mechanism.</title>
        <authorList>
            <person name="Chen T."/>
        </authorList>
    </citation>
    <scope>NUCLEOTIDE SEQUENCE</scope>
    <source>
        <strain evidence="12">Nanhai2018</strain>
        <tissue evidence="12">Muscle</tissue>
    </source>
</reference>
<evidence type="ECO:0000256" key="3">
    <source>
        <dbReference type="ARBA" id="ARBA00022692"/>
    </source>
</evidence>
<keyword evidence="3 9" id="KW-0812">Transmembrane</keyword>
<dbReference type="SMART" id="SM01381">
    <property type="entry name" value="7TM_GPCR_Srsx"/>
    <property type="match status" value="1"/>
</dbReference>
<dbReference type="PANTHER" id="PTHR24228">
    <property type="entry name" value="B2 BRADYKININ RECEPTOR/ANGIOTENSIN II RECEPTOR"/>
    <property type="match status" value="1"/>
</dbReference>
<comment type="caution">
    <text evidence="12">The sequence shown here is derived from an EMBL/GenBank/DDBJ whole genome shotgun (WGS) entry which is preliminary data.</text>
</comment>
<keyword evidence="5 9" id="KW-0297">G-protein coupled receptor</keyword>
<feature type="transmembrane region" description="Helical" evidence="10">
    <location>
        <begin position="136"/>
        <end position="158"/>
    </location>
</feature>
<name>A0A9Q1BGJ4_HOLLE</name>
<dbReference type="EMBL" id="JAIZAY010000018">
    <property type="protein sequence ID" value="KAJ8024379.1"/>
    <property type="molecule type" value="Genomic_DNA"/>
</dbReference>
<comment type="similarity">
    <text evidence="9">Belongs to the G-protein coupled receptor 1 family.</text>
</comment>
<keyword evidence="2" id="KW-1003">Cell membrane</keyword>
<evidence type="ECO:0000256" key="10">
    <source>
        <dbReference type="SAM" id="Phobius"/>
    </source>
</evidence>
<dbReference type="InterPro" id="IPR000276">
    <property type="entry name" value="GPCR_Rhodpsn"/>
</dbReference>
<comment type="subcellular location">
    <subcellularLocation>
        <location evidence="1">Cell membrane</location>
        <topology evidence="1">Multi-pass membrane protein</topology>
    </subcellularLocation>
</comment>
<feature type="transmembrane region" description="Helical" evidence="10">
    <location>
        <begin position="186"/>
        <end position="210"/>
    </location>
</feature>
<evidence type="ECO:0000256" key="8">
    <source>
        <dbReference type="ARBA" id="ARBA00023224"/>
    </source>
</evidence>
<evidence type="ECO:0000313" key="13">
    <source>
        <dbReference type="Proteomes" id="UP001152320"/>
    </source>
</evidence>
<dbReference type="AlphaFoldDB" id="A0A9Q1BGJ4"/>
<dbReference type="Proteomes" id="UP001152320">
    <property type="component" value="Chromosome 18"/>
</dbReference>
<sequence length="360" mass="40441">MGNSTEESISPALRILDFVLVITILVLGIAGNTLVFTAYLLSRKLRTKTNIFVINLALADVLTCLCLPVVGWSLLIEVSPSDSIDPLLDKLCGIDFGLIQVFISSSIMTLALIAVNRYILITKSKDTYERVYQQKFIIASICFSWTYPVLFVTLPLLFNVGHLGFDVNIHACGARTNHRFSYVYDIIVISNAIIPIGLIIYSYGGIYLYLRQHNRHLQKGRMTTILFNFFKSNGASANTTRHDLSQNQVDITKNLFLILVSFFMCLTPHIMCELIDANFLITLHTKIIVALSSCVNPILYGVRHPHFRRVFKSILSCRWSEIPDPAFKWMKAGPPPSANVSKSRSREIETVSLSILASRC</sequence>
<proteinExistence type="inferred from homology"/>
<dbReference type="GO" id="GO:0004930">
    <property type="term" value="F:G protein-coupled receptor activity"/>
    <property type="evidence" value="ECO:0007669"/>
    <property type="project" value="UniProtKB-KW"/>
</dbReference>
<evidence type="ECO:0000256" key="2">
    <source>
        <dbReference type="ARBA" id="ARBA00022475"/>
    </source>
</evidence>
<dbReference type="PROSITE" id="PS50262">
    <property type="entry name" value="G_PROTEIN_RECEP_F1_2"/>
    <property type="match status" value="1"/>
</dbReference>
<evidence type="ECO:0000256" key="6">
    <source>
        <dbReference type="ARBA" id="ARBA00023136"/>
    </source>
</evidence>
<evidence type="ECO:0000256" key="4">
    <source>
        <dbReference type="ARBA" id="ARBA00022989"/>
    </source>
</evidence>
<dbReference type="PANTHER" id="PTHR24228:SF72">
    <property type="entry name" value="G-PROTEIN COUPLED RECEPTORS FAMILY 1 PROFILE DOMAIN-CONTAINING PROTEIN"/>
    <property type="match status" value="1"/>
</dbReference>
<organism evidence="12 13">
    <name type="scientific">Holothuria leucospilota</name>
    <name type="common">Black long sea cucumber</name>
    <name type="synonym">Mertensiothuria leucospilota</name>
    <dbReference type="NCBI Taxonomy" id="206669"/>
    <lineage>
        <taxon>Eukaryota</taxon>
        <taxon>Metazoa</taxon>
        <taxon>Echinodermata</taxon>
        <taxon>Eleutherozoa</taxon>
        <taxon>Echinozoa</taxon>
        <taxon>Holothuroidea</taxon>
        <taxon>Aspidochirotacea</taxon>
        <taxon>Aspidochirotida</taxon>
        <taxon>Holothuriidae</taxon>
        <taxon>Holothuria</taxon>
    </lineage>
</organism>
<gene>
    <name evidence="12" type="ORF">HOLleu_34279</name>
</gene>
<evidence type="ECO:0000256" key="5">
    <source>
        <dbReference type="ARBA" id="ARBA00023040"/>
    </source>
</evidence>
<keyword evidence="4 10" id="KW-1133">Transmembrane helix</keyword>
<dbReference type="Gene3D" id="1.20.1070.10">
    <property type="entry name" value="Rhodopsin 7-helix transmembrane proteins"/>
    <property type="match status" value="1"/>
</dbReference>
<keyword evidence="8 9" id="KW-0807">Transducer</keyword>
<protein>
    <submittedName>
        <fullName evidence="12">G-protein coupled receptor moody</fullName>
    </submittedName>
</protein>
<dbReference type="PROSITE" id="PS00237">
    <property type="entry name" value="G_PROTEIN_RECEP_F1_1"/>
    <property type="match status" value="1"/>
</dbReference>
<feature type="transmembrane region" description="Helical" evidence="10">
    <location>
        <begin position="254"/>
        <end position="271"/>
    </location>
</feature>
<feature type="domain" description="G-protein coupled receptors family 1 profile" evidence="11">
    <location>
        <begin position="31"/>
        <end position="300"/>
    </location>
</feature>
<evidence type="ECO:0000256" key="1">
    <source>
        <dbReference type="ARBA" id="ARBA00004651"/>
    </source>
</evidence>
<evidence type="ECO:0000259" key="11">
    <source>
        <dbReference type="PROSITE" id="PS50262"/>
    </source>
</evidence>
<dbReference type="PRINTS" id="PR00237">
    <property type="entry name" value="GPCRRHODOPSN"/>
</dbReference>
<evidence type="ECO:0000256" key="7">
    <source>
        <dbReference type="ARBA" id="ARBA00023170"/>
    </source>
</evidence>
<dbReference type="OrthoDB" id="10044919at2759"/>
<feature type="transmembrane region" description="Helical" evidence="10">
    <location>
        <begin position="96"/>
        <end position="115"/>
    </location>
</feature>
<feature type="transmembrane region" description="Helical" evidence="10">
    <location>
        <begin position="53"/>
        <end position="76"/>
    </location>
</feature>
<dbReference type="SUPFAM" id="SSF81321">
    <property type="entry name" value="Family A G protein-coupled receptor-like"/>
    <property type="match status" value="1"/>
</dbReference>
<dbReference type="Pfam" id="PF00001">
    <property type="entry name" value="7tm_1"/>
    <property type="match status" value="1"/>
</dbReference>
<keyword evidence="13" id="KW-1185">Reference proteome</keyword>
<evidence type="ECO:0000313" key="12">
    <source>
        <dbReference type="EMBL" id="KAJ8024379.1"/>
    </source>
</evidence>
<keyword evidence="7 9" id="KW-0675">Receptor</keyword>
<feature type="transmembrane region" description="Helical" evidence="10">
    <location>
        <begin position="283"/>
        <end position="302"/>
    </location>
</feature>
<dbReference type="GO" id="GO:0005886">
    <property type="term" value="C:plasma membrane"/>
    <property type="evidence" value="ECO:0007669"/>
    <property type="project" value="UniProtKB-SubCell"/>
</dbReference>